<keyword evidence="1" id="KW-0472">Membrane</keyword>
<keyword evidence="1" id="KW-1133">Transmembrane helix</keyword>
<feature type="transmembrane region" description="Helical" evidence="1">
    <location>
        <begin position="169"/>
        <end position="187"/>
    </location>
</feature>
<dbReference type="STRING" id="471852.Tcur_1441"/>
<dbReference type="EMBL" id="CP001738">
    <property type="protein sequence ID" value="ACY97020.1"/>
    <property type="molecule type" value="Genomic_DNA"/>
</dbReference>
<dbReference type="Pfam" id="PF24838">
    <property type="entry name" value="8xMP"/>
    <property type="match status" value="1"/>
</dbReference>
<reference evidence="2 3" key="1">
    <citation type="journal article" date="2011" name="Stand. Genomic Sci.">
        <title>Complete genome sequence of Thermomonospora curvata type strain (B9).</title>
        <authorList>
            <person name="Chertkov O."/>
            <person name="Sikorski J."/>
            <person name="Nolan M."/>
            <person name="Lapidus A."/>
            <person name="Lucas S."/>
            <person name="Del Rio T.G."/>
            <person name="Tice H."/>
            <person name="Cheng J.F."/>
            <person name="Goodwin L."/>
            <person name="Pitluck S."/>
            <person name="Liolios K."/>
            <person name="Ivanova N."/>
            <person name="Mavromatis K."/>
            <person name="Mikhailova N."/>
            <person name="Ovchinnikova G."/>
            <person name="Pati A."/>
            <person name="Chen A."/>
            <person name="Palaniappan K."/>
            <person name="Djao O.D."/>
            <person name="Land M."/>
            <person name="Hauser L."/>
            <person name="Chang Y.J."/>
            <person name="Jeffries C.D."/>
            <person name="Brettin T."/>
            <person name="Han C."/>
            <person name="Detter J.C."/>
            <person name="Rohde M."/>
            <person name="Goker M."/>
            <person name="Woyke T."/>
            <person name="Bristow J."/>
            <person name="Eisen J.A."/>
            <person name="Markowitz V."/>
            <person name="Hugenholtz P."/>
            <person name="Klenk H.P."/>
            <person name="Kyrpides N.C."/>
        </authorList>
    </citation>
    <scope>NUCLEOTIDE SEQUENCE [LARGE SCALE GENOMIC DNA]</scope>
    <source>
        <strain evidence="3">ATCC 19995 / DSM 43183 / JCM 3096 / KCTC 9072 / NBRC 15933 / NCIMB 10081 / Henssen B9</strain>
    </source>
</reference>
<dbReference type="AlphaFoldDB" id="D1AAL0"/>
<gene>
    <name evidence="2" type="ordered locus">Tcur_1441</name>
</gene>
<protein>
    <recommendedName>
        <fullName evidence="4">Small integral membrane protein</fullName>
    </recommendedName>
</protein>
<dbReference type="InterPro" id="IPR056918">
    <property type="entry name" value="8xMP"/>
</dbReference>
<evidence type="ECO:0000256" key="1">
    <source>
        <dbReference type="SAM" id="Phobius"/>
    </source>
</evidence>
<evidence type="ECO:0000313" key="2">
    <source>
        <dbReference type="EMBL" id="ACY97020.1"/>
    </source>
</evidence>
<dbReference type="OrthoDB" id="3773715at2"/>
<feature type="transmembrane region" description="Helical" evidence="1">
    <location>
        <begin position="97"/>
        <end position="118"/>
    </location>
</feature>
<keyword evidence="1" id="KW-0812">Transmembrane</keyword>
<sequence length="189" mass="20762">MTAVHDDTVGRDALPASRPRGEDLDTALWNSAVTADAFTDEAVYRYHMAVMEQYRVYVESADRVSARRNTANAFFLSGNTALLTLLGAATTVETHRIPVAVIVCVLAAALCQCLIWGIQARSYRVLSSAKWAVVAELERRLPALAYSSAEWVTALPSRRYRPLTRIERWIPALFAALHLGMGIAVLLSG</sequence>
<accession>D1AAL0</accession>
<keyword evidence="3" id="KW-1185">Reference proteome</keyword>
<dbReference type="KEGG" id="tcu:Tcur_1441"/>
<evidence type="ECO:0000313" key="3">
    <source>
        <dbReference type="Proteomes" id="UP000001918"/>
    </source>
</evidence>
<dbReference type="HOGENOM" id="CLU_117052_1_0_11"/>
<dbReference type="Proteomes" id="UP000001918">
    <property type="component" value="Chromosome"/>
</dbReference>
<feature type="transmembrane region" description="Helical" evidence="1">
    <location>
        <begin position="73"/>
        <end position="91"/>
    </location>
</feature>
<proteinExistence type="predicted"/>
<dbReference type="RefSeq" id="WP_012851804.1">
    <property type="nucleotide sequence ID" value="NC_013510.1"/>
</dbReference>
<organism evidence="2 3">
    <name type="scientific">Thermomonospora curvata (strain ATCC 19995 / DSM 43183 / JCM 3096 / KCTC 9072 / NBRC 15933 / NCIMB 10081 / Henssen B9)</name>
    <dbReference type="NCBI Taxonomy" id="471852"/>
    <lineage>
        <taxon>Bacteria</taxon>
        <taxon>Bacillati</taxon>
        <taxon>Actinomycetota</taxon>
        <taxon>Actinomycetes</taxon>
        <taxon>Streptosporangiales</taxon>
        <taxon>Thermomonosporaceae</taxon>
        <taxon>Thermomonospora</taxon>
    </lineage>
</organism>
<name>D1AAL0_THECD</name>
<dbReference type="eggNOG" id="ENOG5032WRW">
    <property type="taxonomic scope" value="Bacteria"/>
</dbReference>
<evidence type="ECO:0008006" key="4">
    <source>
        <dbReference type="Google" id="ProtNLM"/>
    </source>
</evidence>